<dbReference type="AlphaFoldDB" id="A0A1Y2B9K3"/>
<comment type="subcellular location">
    <subcellularLocation>
        <location evidence="1">Nucleus</location>
    </subcellularLocation>
</comment>
<proteinExistence type="predicted"/>
<accession>A0A1Y2B9K3</accession>
<evidence type="ECO:0000313" key="6">
    <source>
        <dbReference type="EMBL" id="ORY30765.1"/>
    </source>
</evidence>
<dbReference type="GO" id="GO:0046872">
    <property type="term" value="F:metal ion binding"/>
    <property type="evidence" value="ECO:0007669"/>
    <property type="project" value="UniProtKB-KW"/>
</dbReference>
<keyword evidence="3" id="KW-0238">DNA-binding</keyword>
<evidence type="ECO:0000256" key="2">
    <source>
        <dbReference type="ARBA" id="ARBA00022723"/>
    </source>
</evidence>
<dbReference type="GO" id="GO:0005634">
    <property type="term" value="C:nucleus"/>
    <property type="evidence" value="ECO:0007669"/>
    <property type="project" value="UniProtKB-SubCell"/>
</dbReference>
<keyword evidence="4" id="KW-0539">Nucleus</keyword>
<keyword evidence="2" id="KW-0479">Metal-binding</keyword>
<name>A0A1Y2B9K3_9TREE</name>
<dbReference type="PANTHER" id="PTHR46910:SF3">
    <property type="entry name" value="HALOTOLERANCE PROTEIN 9-RELATED"/>
    <property type="match status" value="1"/>
</dbReference>
<evidence type="ECO:0000256" key="3">
    <source>
        <dbReference type="ARBA" id="ARBA00023125"/>
    </source>
</evidence>
<evidence type="ECO:0000256" key="5">
    <source>
        <dbReference type="SAM" id="Phobius"/>
    </source>
</evidence>
<keyword evidence="5" id="KW-0812">Transmembrane</keyword>
<dbReference type="InterPro" id="IPR050987">
    <property type="entry name" value="AtrR-like"/>
</dbReference>
<protein>
    <recommendedName>
        <fullName evidence="8">Transcription factor domain-containing protein</fullName>
    </recommendedName>
</protein>
<dbReference type="PANTHER" id="PTHR46910">
    <property type="entry name" value="TRANSCRIPTION FACTOR PDR1"/>
    <property type="match status" value="1"/>
</dbReference>
<organism evidence="6 7">
    <name type="scientific">Naematelia encephala</name>
    <dbReference type="NCBI Taxonomy" id="71784"/>
    <lineage>
        <taxon>Eukaryota</taxon>
        <taxon>Fungi</taxon>
        <taxon>Dikarya</taxon>
        <taxon>Basidiomycota</taxon>
        <taxon>Agaricomycotina</taxon>
        <taxon>Tremellomycetes</taxon>
        <taxon>Tremellales</taxon>
        <taxon>Naemateliaceae</taxon>
        <taxon>Naematelia</taxon>
    </lineage>
</organism>
<sequence length="264" mass="29332">MLHTYASNTSLGRWSRDFVARAVMMSHELGLNRRIPLGFDRKKRQTTDVAVRRAILYLYILFADVYLAALDSHPPLIKTSDYDPSVFDPILFPPTSAGTATPPTSSIAGLSAFVDLVRTSGEVLEGSLEPPHGALSPTDVLHVLQMEQKLDGLRDRLGVKTFSIRFDSKGRIAVEGRAVLAGRLLRQIHYNWVRIAVREPYLNSPLLSHSSLAVCARSALSILSHYRHVSRSYDGCAKTHLYSGPERWTAQPPVDATAPYCYLD</sequence>
<dbReference type="CDD" id="cd12148">
    <property type="entry name" value="fungal_TF_MHR"/>
    <property type="match status" value="1"/>
</dbReference>
<evidence type="ECO:0000313" key="7">
    <source>
        <dbReference type="Proteomes" id="UP000193986"/>
    </source>
</evidence>
<comment type="caution">
    <text evidence="6">The sequence shown here is derived from an EMBL/GenBank/DDBJ whole genome shotgun (WGS) entry which is preliminary data.</text>
</comment>
<dbReference type="STRING" id="71784.A0A1Y2B9K3"/>
<feature type="transmembrane region" description="Helical" evidence="5">
    <location>
        <begin position="50"/>
        <end position="69"/>
    </location>
</feature>
<evidence type="ECO:0000256" key="1">
    <source>
        <dbReference type="ARBA" id="ARBA00004123"/>
    </source>
</evidence>
<dbReference type="OrthoDB" id="2399539at2759"/>
<dbReference type="GO" id="GO:0003677">
    <property type="term" value="F:DNA binding"/>
    <property type="evidence" value="ECO:0007669"/>
    <property type="project" value="UniProtKB-KW"/>
</dbReference>
<evidence type="ECO:0000256" key="4">
    <source>
        <dbReference type="ARBA" id="ARBA00023242"/>
    </source>
</evidence>
<dbReference type="InParanoid" id="A0A1Y2B9K3"/>
<keyword evidence="7" id="KW-1185">Reference proteome</keyword>
<keyword evidence="5" id="KW-0472">Membrane</keyword>
<dbReference type="EMBL" id="MCFC01000018">
    <property type="protein sequence ID" value="ORY30765.1"/>
    <property type="molecule type" value="Genomic_DNA"/>
</dbReference>
<reference evidence="6 7" key="1">
    <citation type="submission" date="2016-07" db="EMBL/GenBank/DDBJ databases">
        <title>Pervasive Adenine N6-methylation of Active Genes in Fungi.</title>
        <authorList>
            <consortium name="DOE Joint Genome Institute"/>
            <person name="Mondo S.J."/>
            <person name="Dannebaum R.O."/>
            <person name="Kuo R.C."/>
            <person name="Labutti K."/>
            <person name="Haridas S."/>
            <person name="Kuo A."/>
            <person name="Salamov A."/>
            <person name="Ahrendt S.R."/>
            <person name="Lipzen A."/>
            <person name="Sullivan W."/>
            <person name="Andreopoulos W.B."/>
            <person name="Clum A."/>
            <person name="Lindquist E."/>
            <person name="Daum C."/>
            <person name="Ramamoorthy G.K."/>
            <person name="Gryganskyi A."/>
            <person name="Culley D."/>
            <person name="Magnuson J.K."/>
            <person name="James T.Y."/>
            <person name="O'Malley M.A."/>
            <person name="Stajich J.E."/>
            <person name="Spatafora J.W."/>
            <person name="Visel A."/>
            <person name="Grigoriev I.V."/>
        </authorList>
    </citation>
    <scope>NUCLEOTIDE SEQUENCE [LARGE SCALE GENOMIC DNA]</scope>
    <source>
        <strain evidence="6 7">68-887.2</strain>
    </source>
</reference>
<keyword evidence="5" id="KW-1133">Transmembrane helix</keyword>
<dbReference type="GO" id="GO:0003700">
    <property type="term" value="F:DNA-binding transcription factor activity"/>
    <property type="evidence" value="ECO:0007669"/>
    <property type="project" value="InterPro"/>
</dbReference>
<dbReference type="Proteomes" id="UP000193986">
    <property type="component" value="Unassembled WGS sequence"/>
</dbReference>
<gene>
    <name evidence="6" type="ORF">BCR39DRAFT_104825</name>
</gene>
<evidence type="ECO:0008006" key="8">
    <source>
        <dbReference type="Google" id="ProtNLM"/>
    </source>
</evidence>